<accession>J9F3I5</accession>
<organism evidence="5 6">
    <name type="scientific">Wuchereria bancrofti</name>
    <dbReference type="NCBI Taxonomy" id="6293"/>
    <lineage>
        <taxon>Eukaryota</taxon>
        <taxon>Metazoa</taxon>
        <taxon>Ecdysozoa</taxon>
        <taxon>Nematoda</taxon>
        <taxon>Chromadorea</taxon>
        <taxon>Rhabditida</taxon>
        <taxon>Spirurina</taxon>
        <taxon>Spiruromorpha</taxon>
        <taxon>Filarioidea</taxon>
        <taxon>Onchocercidae</taxon>
        <taxon>Wuchereria</taxon>
    </lineage>
</organism>
<feature type="domain" description="Histone H2A C-terminal" evidence="4">
    <location>
        <begin position="11"/>
        <end position="39"/>
    </location>
</feature>
<evidence type="ECO:0000313" key="6">
    <source>
        <dbReference type="Proteomes" id="UP000004810"/>
    </source>
</evidence>
<dbReference type="Gene3D" id="1.10.20.10">
    <property type="entry name" value="Histone, subunit A"/>
    <property type="match status" value="1"/>
</dbReference>
<dbReference type="AlphaFoldDB" id="J9F3I5"/>
<reference evidence="6" key="1">
    <citation type="submission" date="2012-08" db="EMBL/GenBank/DDBJ databases">
        <title>The Genome Sequence of Wuchereria bancrofti.</title>
        <authorList>
            <person name="Nutman T.B."/>
            <person name="Fink D.L."/>
            <person name="Russ C."/>
            <person name="Young S."/>
            <person name="Zeng Q."/>
            <person name="Koehrsen M."/>
            <person name="Alvarado L."/>
            <person name="Berlin A."/>
            <person name="Chapman S.B."/>
            <person name="Chen Z."/>
            <person name="Freedman E."/>
            <person name="Gellesch M."/>
            <person name="Goldberg J."/>
            <person name="Griggs A."/>
            <person name="Gujja S."/>
            <person name="Heilman E.R."/>
            <person name="Heiman D."/>
            <person name="Hepburn T."/>
            <person name="Howarth C."/>
            <person name="Jen D."/>
            <person name="Larson L."/>
            <person name="Lewis B."/>
            <person name="Mehta T."/>
            <person name="Park D."/>
            <person name="Pearson M."/>
            <person name="Roberts A."/>
            <person name="Saif S."/>
            <person name="Shea T."/>
            <person name="Shenoy N."/>
            <person name="Sisk P."/>
            <person name="Stolte C."/>
            <person name="Sykes S."/>
            <person name="Walk T."/>
            <person name="White J."/>
            <person name="Yandava C."/>
            <person name="Haas B."/>
            <person name="Henn M.R."/>
            <person name="Nusbaum C."/>
            <person name="Birren B."/>
        </authorList>
    </citation>
    <scope>NUCLEOTIDE SEQUENCE [LARGE SCALE GENOMIC DNA]</scope>
    <source>
        <strain evidence="6">NA</strain>
    </source>
</reference>
<dbReference type="Proteomes" id="UP000004810">
    <property type="component" value="Unassembled WGS sequence"/>
</dbReference>
<dbReference type="SUPFAM" id="SSF47113">
    <property type="entry name" value="Histone-fold"/>
    <property type="match status" value="1"/>
</dbReference>
<dbReference type="GO" id="GO:0000786">
    <property type="term" value="C:nucleosome"/>
    <property type="evidence" value="ECO:0007669"/>
    <property type="project" value="UniProtKB-KW"/>
</dbReference>
<feature type="non-terminal residue" evidence="5">
    <location>
        <position position="51"/>
    </location>
</feature>
<dbReference type="GO" id="GO:0046982">
    <property type="term" value="F:protein heterodimerization activity"/>
    <property type="evidence" value="ECO:0007669"/>
    <property type="project" value="InterPro"/>
</dbReference>
<dbReference type="GO" id="GO:0003677">
    <property type="term" value="F:DNA binding"/>
    <property type="evidence" value="ECO:0007669"/>
    <property type="project" value="InterPro"/>
</dbReference>
<evidence type="ECO:0000313" key="5">
    <source>
        <dbReference type="EMBL" id="EJW81899.1"/>
    </source>
</evidence>
<dbReference type="InterPro" id="IPR002119">
    <property type="entry name" value="Histone_H2A"/>
</dbReference>
<proteinExistence type="predicted"/>
<evidence type="ECO:0000259" key="4">
    <source>
        <dbReference type="Pfam" id="PF16211"/>
    </source>
</evidence>
<keyword evidence="2" id="KW-0158">Chromosome</keyword>
<dbReference type="EMBL" id="ADBV01003281">
    <property type="protein sequence ID" value="EJW81899.1"/>
    <property type="molecule type" value="Genomic_DNA"/>
</dbReference>
<keyword evidence="3" id="KW-0238">DNA-binding</keyword>
<dbReference type="GO" id="GO:0030527">
    <property type="term" value="F:structural constituent of chromatin"/>
    <property type="evidence" value="ECO:0007669"/>
    <property type="project" value="InterPro"/>
</dbReference>
<gene>
    <name evidence="5" type="ORF">WUBG_07194</name>
</gene>
<comment type="caution">
    <text evidence="5">The sequence shown here is derived from an EMBL/GenBank/DDBJ whole genome shotgun (WGS) entry which is preliminary data.</text>
</comment>
<keyword evidence="3" id="KW-0544">Nucleosome core</keyword>
<evidence type="ECO:0000256" key="2">
    <source>
        <dbReference type="ARBA" id="ARBA00022454"/>
    </source>
</evidence>
<dbReference type="InterPro" id="IPR009072">
    <property type="entry name" value="Histone-fold"/>
</dbReference>
<evidence type="ECO:0000256" key="1">
    <source>
        <dbReference type="ARBA" id="ARBA00004286"/>
    </source>
</evidence>
<comment type="subcellular location">
    <subcellularLocation>
        <location evidence="1">Chromosome</location>
    </subcellularLocation>
</comment>
<protein>
    <recommendedName>
        <fullName evidence="4">Histone H2A C-terminal domain-containing protein</fullName>
    </recommendedName>
</protein>
<sequence length="51" mass="5604">MFIRPIRNDNELNTLLSDVTIAQGGVLPNVHSTLLLKPSNLESTSKQTDDP</sequence>
<dbReference type="Pfam" id="PF16211">
    <property type="entry name" value="Histone_H2A_C"/>
    <property type="match status" value="1"/>
</dbReference>
<dbReference type="PRINTS" id="PR00620">
    <property type="entry name" value="HISTONEH2A"/>
</dbReference>
<dbReference type="InterPro" id="IPR032454">
    <property type="entry name" value="Histone_H2A_C"/>
</dbReference>
<evidence type="ECO:0000256" key="3">
    <source>
        <dbReference type="ARBA" id="ARBA00023269"/>
    </source>
</evidence>
<name>J9F3I5_WUCBA</name>